<dbReference type="RefSeq" id="WP_160746354.1">
    <property type="nucleotide sequence ID" value="NZ_WTYK01000003.1"/>
</dbReference>
<evidence type="ECO:0000313" key="2">
    <source>
        <dbReference type="Proteomes" id="UP000469159"/>
    </source>
</evidence>
<organism evidence="1 2">
    <name type="scientific">Croceibacterium soli</name>
    <dbReference type="NCBI Taxonomy" id="1739690"/>
    <lineage>
        <taxon>Bacteria</taxon>
        <taxon>Pseudomonadati</taxon>
        <taxon>Pseudomonadota</taxon>
        <taxon>Alphaproteobacteria</taxon>
        <taxon>Sphingomonadales</taxon>
        <taxon>Erythrobacteraceae</taxon>
        <taxon>Croceibacterium</taxon>
    </lineage>
</organism>
<dbReference type="AlphaFoldDB" id="A0A6I4URJ3"/>
<comment type="caution">
    <text evidence="1">The sequence shown here is derived from an EMBL/GenBank/DDBJ whole genome shotgun (WGS) entry which is preliminary data.</text>
</comment>
<proteinExistence type="predicted"/>
<keyword evidence="2" id="KW-1185">Reference proteome</keyword>
<accession>A0A6I4URJ3</accession>
<reference evidence="1 2" key="1">
    <citation type="submission" date="2019-12" db="EMBL/GenBank/DDBJ databases">
        <title>Genomic-based taxomic classification of the family Erythrobacteraceae.</title>
        <authorList>
            <person name="Xu L."/>
        </authorList>
    </citation>
    <scope>NUCLEOTIDE SEQUENCE [LARGE SCALE GENOMIC DNA]</scope>
    <source>
        <strain evidence="1 2">MCCC 1K02066</strain>
    </source>
</reference>
<dbReference type="OrthoDB" id="7502743at2"/>
<dbReference type="EMBL" id="WTYK01000003">
    <property type="protein sequence ID" value="MXP41512.1"/>
    <property type="molecule type" value="Genomic_DNA"/>
</dbReference>
<protein>
    <submittedName>
        <fullName evidence="1">Anti-sigma factor</fullName>
    </submittedName>
</protein>
<evidence type="ECO:0000313" key="1">
    <source>
        <dbReference type="EMBL" id="MXP41512.1"/>
    </source>
</evidence>
<gene>
    <name evidence="1" type="ORF">GRI75_07635</name>
</gene>
<dbReference type="Proteomes" id="UP000469159">
    <property type="component" value="Unassembled WGS sequence"/>
</dbReference>
<name>A0A6I4URJ3_9SPHN</name>
<sequence length="234" mass="24724">MSVTSEELAAYADGELDPARREEVRAQVEADPTLAAQVAAHAALKQKLAAHFAPILEAPVPDRLTELLRTRQPAPVAEFAAAREKRDARRALSSVRWGWVAGPALAASLALAVFLPRGGEVPEGYAGEQLASALEQQLVSAQPAGADTRILLSFRNDDGQFCRAFAGEAQSGIACRDREGWRLHTTGAGASAQQSDYRMAGADAGSILAQAQELAAGPALTAEEEAAAREQGWR</sequence>